<sequence length="699" mass="78878">MRPLWFSAAALALLSPVLGLAMEGKSLEERDAKTTDSDDEPQPTIFNAQEVPPLEELTLDSIDEHLQNGHWFVEFFSPICHHCQELAPTWQTLYEFYYTVDPLAGISKGNAEALNTFNRYYKFNFARVNCVTNADACAAKDVNSYPTIRMYKDGKQLKSVTGVNSLKFYSDWIEETLETIRPGSRQREGLQLPDVGASTTPDFKPPTPGKKPESKPVPTNESGKPIISHPKPDANPNGESKVLTSESFKTLVTETGDSWFVKFYSPGCPHCIHMAPNWVEMARAMKGKLNVGEVNCDIERQLCKDAKVKMFPTISFFRGGERVEYDGMRGVGDFVDFAEKGAELSDGIADVDLKAFEKMEEKEPVLFIYCYDHATTTEDFAVLEKLTLALIGHGKLVKTKDKKMFERFKVSTWPRLLVSRDTKSNTYAPITPKEMRDFRKILTWMKTVWLPLVPELTAQNSHEIMDGKLVVLGILSRQRTEFETAIREIKNAAGEWMDKEQHAFDLEQQELRDAKQLRIEEAEDRNDEKSLKTAKLITIDMDQVDRKKVRFAWVDGIFWERWIRTTYGIDVNGGESVIINDQANRRYWDTTITGNHIMPSRTSILETLPKVIANPPKIPAKSTHGSIGRVVFGITSFASNHSFISLGIVVGALLLVYLTNKHRVRRRSHGHTPGFFHMSDPEKMMGGFMGGGAAAGKVD</sequence>
<keyword evidence="10" id="KW-1185">Reference proteome</keyword>
<keyword evidence="4 6" id="KW-0472">Membrane</keyword>
<keyword evidence="2 6" id="KW-0812">Transmembrane</keyword>
<evidence type="ECO:0000256" key="1">
    <source>
        <dbReference type="ARBA" id="ARBA00004167"/>
    </source>
</evidence>
<name>A0A6G1G559_9PEZI</name>
<keyword evidence="3 6" id="KW-1133">Transmembrane helix</keyword>
<feature type="domain" description="Thioredoxin" evidence="8">
    <location>
        <begin position="21"/>
        <end position="178"/>
    </location>
</feature>
<dbReference type="EMBL" id="ML975155">
    <property type="protein sequence ID" value="KAF1813225.1"/>
    <property type="molecule type" value="Genomic_DNA"/>
</dbReference>
<dbReference type="CDD" id="cd02961">
    <property type="entry name" value="PDI_a_family"/>
    <property type="match status" value="2"/>
</dbReference>
<dbReference type="PROSITE" id="PS51352">
    <property type="entry name" value="THIOREDOXIN_2"/>
    <property type="match status" value="2"/>
</dbReference>
<feature type="signal peptide" evidence="7">
    <location>
        <begin position="1"/>
        <end position="19"/>
    </location>
</feature>
<evidence type="ECO:0000313" key="10">
    <source>
        <dbReference type="Proteomes" id="UP000504638"/>
    </source>
</evidence>
<reference evidence="11" key="3">
    <citation type="submission" date="2025-04" db="UniProtKB">
        <authorList>
            <consortium name="RefSeq"/>
        </authorList>
    </citation>
    <scope>IDENTIFICATION</scope>
    <source>
        <strain evidence="11">CBS 781.70</strain>
    </source>
</reference>
<dbReference type="SUPFAM" id="SSF52833">
    <property type="entry name" value="Thioredoxin-like"/>
    <property type="match status" value="3"/>
</dbReference>
<dbReference type="Pfam" id="PF00085">
    <property type="entry name" value="Thioredoxin"/>
    <property type="match status" value="2"/>
</dbReference>
<dbReference type="Proteomes" id="UP000504638">
    <property type="component" value="Unplaced"/>
</dbReference>
<dbReference type="OrthoDB" id="72053at2759"/>
<dbReference type="Gene3D" id="3.40.30.10">
    <property type="entry name" value="Glutaredoxin"/>
    <property type="match status" value="2"/>
</dbReference>
<evidence type="ECO:0000256" key="6">
    <source>
        <dbReference type="SAM" id="Phobius"/>
    </source>
</evidence>
<evidence type="ECO:0000259" key="8">
    <source>
        <dbReference type="PROSITE" id="PS51352"/>
    </source>
</evidence>
<dbReference type="InterPro" id="IPR052250">
    <property type="entry name" value="PDI_TMX3"/>
</dbReference>
<comment type="subcellular location">
    <subcellularLocation>
        <location evidence="1">Membrane</location>
        <topology evidence="1">Single-pass membrane protein</topology>
    </subcellularLocation>
</comment>
<evidence type="ECO:0000313" key="9">
    <source>
        <dbReference type="EMBL" id="KAF1813225.1"/>
    </source>
</evidence>
<dbReference type="PANTHER" id="PTHR46426:SF1">
    <property type="entry name" value="PROTEIN DISULFIDE-ISOMERASE TMX3"/>
    <property type="match status" value="1"/>
</dbReference>
<gene>
    <name evidence="9 11" type="ORF">P152DRAFT_457592</name>
</gene>
<evidence type="ECO:0000313" key="11">
    <source>
        <dbReference type="RefSeq" id="XP_033534856.1"/>
    </source>
</evidence>
<organism evidence="9">
    <name type="scientific">Eremomyces bilateralis CBS 781.70</name>
    <dbReference type="NCBI Taxonomy" id="1392243"/>
    <lineage>
        <taxon>Eukaryota</taxon>
        <taxon>Fungi</taxon>
        <taxon>Dikarya</taxon>
        <taxon>Ascomycota</taxon>
        <taxon>Pezizomycotina</taxon>
        <taxon>Dothideomycetes</taxon>
        <taxon>Dothideomycetes incertae sedis</taxon>
        <taxon>Eremomycetales</taxon>
        <taxon>Eremomycetaceae</taxon>
        <taxon>Eremomyces</taxon>
    </lineage>
</organism>
<dbReference type="AlphaFoldDB" id="A0A6G1G559"/>
<evidence type="ECO:0000256" key="5">
    <source>
        <dbReference type="SAM" id="MobiDB-lite"/>
    </source>
</evidence>
<proteinExistence type="predicted"/>
<dbReference type="GO" id="GO:0016020">
    <property type="term" value="C:membrane"/>
    <property type="evidence" value="ECO:0007669"/>
    <property type="project" value="UniProtKB-SubCell"/>
</dbReference>
<dbReference type="InterPro" id="IPR036249">
    <property type="entry name" value="Thioredoxin-like_sf"/>
</dbReference>
<feature type="transmembrane region" description="Helical" evidence="6">
    <location>
        <begin position="642"/>
        <end position="659"/>
    </location>
</feature>
<evidence type="ECO:0000256" key="2">
    <source>
        <dbReference type="ARBA" id="ARBA00022692"/>
    </source>
</evidence>
<dbReference type="GeneID" id="54419831"/>
<dbReference type="GO" id="GO:0005783">
    <property type="term" value="C:endoplasmic reticulum"/>
    <property type="evidence" value="ECO:0007669"/>
    <property type="project" value="TreeGrafter"/>
</dbReference>
<evidence type="ECO:0000256" key="4">
    <source>
        <dbReference type="ARBA" id="ARBA00023136"/>
    </source>
</evidence>
<keyword evidence="7" id="KW-0732">Signal</keyword>
<dbReference type="InterPro" id="IPR013766">
    <property type="entry name" value="Thioredoxin_domain"/>
</dbReference>
<feature type="domain" description="Thioredoxin" evidence="8">
    <location>
        <begin position="220"/>
        <end position="343"/>
    </location>
</feature>
<dbReference type="RefSeq" id="XP_033534856.1">
    <property type="nucleotide sequence ID" value="XM_033679261.1"/>
</dbReference>
<dbReference type="PANTHER" id="PTHR46426">
    <property type="entry name" value="PROTEIN DISULFIDE-ISOMERASE TMX3"/>
    <property type="match status" value="1"/>
</dbReference>
<reference evidence="9 11" key="1">
    <citation type="submission" date="2020-01" db="EMBL/GenBank/DDBJ databases">
        <authorList>
            <consortium name="DOE Joint Genome Institute"/>
            <person name="Haridas S."/>
            <person name="Albert R."/>
            <person name="Binder M."/>
            <person name="Bloem J."/>
            <person name="Labutti K."/>
            <person name="Salamov A."/>
            <person name="Andreopoulos B."/>
            <person name="Baker S.E."/>
            <person name="Barry K."/>
            <person name="Bills G."/>
            <person name="Bluhm B.H."/>
            <person name="Cannon C."/>
            <person name="Castanera R."/>
            <person name="Culley D.E."/>
            <person name="Daum C."/>
            <person name="Ezra D."/>
            <person name="Gonzalez J.B."/>
            <person name="Henrissat B."/>
            <person name="Kuo A."/>
            <person name="Liang C."/>
            <person name="Lipzen A."/>
            <person name="Lutzoni F."/>
            <person name="Magnuson J."/>
            <person name="Mondo S."/>
            <person name="Nolan M."/>
            <person name="Ohm R."/>
            <person name="Pangilinan J."/>
            <person name="Park H.-J."/>
            <person name="Ramirez L."/>
            <person name="Alfaro M."/>
            <person name="Sun H."/>
            <person name="Tritt A."/>
            <person name="Yoshinaga Y."/>
            <person name="Zwiers L.-H."/>
            <person name="Turgeon B.G."/>
            <person name="Goodwin S.B."/>
            <person name="Spatafora J.W."/>
            <person name="Crous P.W."/>
            <person name="Grigoriev I.V."/>
        </authorList>
    </citation>
    <scope>NUCLEOTIDE SEQUENCE</scope>
    <source>
        <strain evidence="9 11">CBS 781.70</strain>
    </source>
</reference>
<accession>A0A6G1G559</accession>
<reference evidence="11" key="2">
    <citation type="submission" date="2020-04" db="EMBL/GenBank/DDBJ databases">
        <authorList>
            <consortium name="NCBI Genome Project"/>
        </authorList>
    </citation>
    <scope>NUCLEOTIDE SEQUENCE</scope>
    <source>
        <strain evidence="11">CBS 781.70</strain>
    </source>
</reference>
<evidence type="ECO:0000256" key="3">
    <source>
        <dbReference type="ARBA" id="ARBA00022989"/>
    </source>
</evidence>
<feature type="region of interest" description="Disordered" evidence="5">
    <location>
        <begin position="183"/>
        <end position="241"/>
    </location>
</feature>
<feature type="chain" id="PRO_5044631855" evidence="7">
    <location>
        <begin position="20"/>
        <end position="699"/>
    </location>
</feature>
<evidence type="ECO:0000256" key="7">
    <source>
        <dbReference type="SAM" id="SignalP"/>
    </source>
</evidence>
<protein>
    <submittedName>
        <fullName evidence="9 11">Disulfide isomeras-like protein</fullName>
    </submittedName>
</protein>